<name>A0ABN0ZLU6_9BACI</name>
<reference evidence="2 3" key="1">
    <citation type="journal article" date="2019" name="Int. J. Syst. Evol. Microbiol.">
        <title>The Global Catalogue of Microorganisms (GCM) 10K type strain sequencing project: providing services to taxonomists for standard genome sequencing and annotation.</title>
        <authorList>
            <consortium name="The Broad Institute Genomics Platform"/>
            <consortium name="The Broad Institute Genome Sequencing Center for Infectious Disease"/>
            <person name="Wu L."/>
            <person name="Ma J."/>
        </authorList>
    </citation>
    <scope>NUCLEOTIDE SEQUENCE [LARGE SCALE GENOMIC DNA]</scope>
    <source>
        <strain evidence="2 3">JCM 14193</strain>
    </source>
</reference>
<feature type="region of interest" description="Disordered" evidence="1">
    <location>
        <begin position="55"/>
        <end position="74"/>
    </location>
</feature>
<evidence type="ECO:0000313" key="2">
    <source>
        <dbReference type="EMBL" id="GAA0452055.1"/>
    </source>
</evidence>
<organism evidence="2 3">
    <name type="scientific">Alkalibacillus silvisoli</name>
    <dbReference type="NCBI Taxonomy" id="392823"/>
    <lineage>
        <taxon>Bacteria</taxon>
        <taxon>Bacillati</taxon>
        <taxon>Bacillota</taxon>
        <taxon>Bacilli</taxon>
        <taxon>Bacillales</taxon>
        <taxon>Bacillaceae</taxon>
        <taxon>Alkalibacillus</taxon>
    </lineage>
</organism>
<evidence type="ECO:0000313" key="3">
    <source>
        <dbReference type="Proteomes" id="UP001500740"/>
    </source>
</evidence>
<dbReference type="Proteomes" id="UP001500740">
    <property type="component" value="Unassembled WGS sequence"/>
</dbReference>
<evidence type="ECO:0008006" key="4">
    <source>
        <dbReference type="Google" id="ProtNLM"/>
    </source>
</evidence>
<protein>
    <recommendedName>
        <fullName evidence="4">DUF3892 domain-containing protein</fullName>
    </recommendedName>
</protein>
<accession>A0ABN0ZLU6</accession>
<comment type="caution">
    <text evidence="2">The sequence shown here is derived from an EMBL/GenBank/DDBJ whole genome shotgun (WGS) entry which is preliminary data.</text>
</comment>
<dbReference type="InterPro" id="IPR024997">
    <property type="entry name" value="DUF3892"/>
</dbReference>
<dbReference type="RefSeq" id="WP_343781345.1">
    <property type="nucleotide sequence ID" value="NZ_BAAACZ010000003.1"/>
</dbReference>
<dbReference type="Pfam" id="PF13031">
    <property type="entry name" value="DUF3892"/>
    <property type="match status" value="1"/>
</dbReference>
<evidence type="ECO:0000256" key="1">
    <source>
        <dbReference type="SAM" id="MobiDB-lite"/>
    </source>
</evidence>
<feature type="compositionally biased region" description="Polar residues" evidence="1">
    <location>
        <begin position="64"/>
        <end position="74"/>
    </location>
</feature>
<gene>
    <name evidence="2" type="ORF">GCM10008935_03310</name>
</gene>
<proteinExistence type="predicted"/>
<sequence length="74" mass="8005">MAIQFVAVRHNADGDMTHFKTADGNVLDYNEALALVEQGEVNDVTVGKARNGRTTIRGVADGDPSNNLDQLETF</sequence>
<keyword evidence="3" id="KW-1185">Reference proteome</keyword>
<dbReference type="EMBL" id="BAAACZ010000003">
    <property type="protein sequence ID" value="GAA0452055.1"/>
    <property type="molecule type" value="Genomic_DNA"/>
</dbReference>